<sequence length="277" mass="31160">MSFFQDPKSGELVRDMWPGGVGRVSVDQQDSGDMHDWQIVPNDLEDRSRQNTFVHIQDENIEPDQDETSPARLYQVTFRMQGYLGDHNLAVLGDWDGTEESACKATQHLMLEPGALEHIFAIQRSSLNNIPRFILRQLGCIDNTKQDIEASKGIYLGRRVWTKVTQKSQPAPSVLLPIDDPLRRAHRMRSRWRMTEKISFGQRTPSGRILGDFVDVAATVEIAMYTGKFNGLPVTKMLTDVPARLDDVMTHGGLTFDDEDNQGSEDEDANNADDGAV</sequence>
<evidence type="ECO:0000313" key="1">
    <source>
        <dbReference type="EMBL" id="KAI0043921.1"/>
    </source>
</evidence>
<gene>
    <name evidence="1" type="ORF">FA95DRAFT_1574808</name>
</gene>
<comment type="caution">
    <text evidence="1">The sequence shown here is derived from an EMBL/GenBank/DDBJ whole genome shotgun (WGS) entry which is preliminary data.</text>
</comment>
<accession>A0ACB8RJV0</accession>
<dbReference type="EMBL" id="MU276000">
    <property type="protein sequence ID" value="KAI0043921.1"/>
    <property type="molecule type" value="Genomic_DNA"/>
</dbReference>
<name>A0ACB8RJV0_9AGAM</name>
<reference evidence="1" key="1">
    <citation type="submission" date="2021-02" db="EMBL/GenBank/DDBJ databases">
        <authorList>
            <consortium name="DOE Joint Genome Institute"/>
            <person name="Ahrendt S."/>
            <person name="Looney B.P."/>
            <person name="Miyauchi S."/>
            <person name="Morin E."/>
            <person name="Drula E."/>
            <person name="Courty P.E."/>
            <person name="Chicoki N."/>
            <person name="Fauchery L."/>
            <person name="Kohler A."/>
            <person name="Kuo A."/>
            <person name="Labutti K."/>
            <person name="Pangilinan J."/>
            <person name="Lipzen A."/>
            <person name="Riley R."/>
            <person name="Andreopoulos W."/>
            <person name="He G."/>
            <person name="Johnson J."/>
            <person name="Barry K.W."/>
            <person name="Grigoriev I.V."/>
            <person name="Nagy L."/>
            <person name="Hibbett D."/>
            <person name="Henrissat B."/>
            <person name="Matheny P.B."/>
            <person name="Labbe J."/>
            <person name="Martin F."/>
        </authorList>
    </citation>
    <scope>NUCLEOTIDE SEQUENCE</scope>
    <source>
        <strain evidence="1">FP105234-sp</strain>
    </source>
</reference>
<proteinExistence type="predicted"/>
<evidence type="ECO:0000313" key="2">
    <source>
        <dbReference type="Proteomes" id="UP000814033"/>
    </source>
</evidence>
<dbReference type="Proteomes" id="UP000814033">
    <property type="component" value="Unassembled WGS sequence"/>
</dbReference>
<organism evidence="1 2">
    <name type="scientific">Auriscalpium vulgare</name>
    <dbReference type="NCBI Taxonomy" id="40419"/>
    <lineage>
        <taxon>Eukaryota</taxon>
        <taxon>Fungi</taxon>
        <taxon>Dikarya</taxon>
        <taxon>Basidiomycota</taxon>
        <taxon>Agaricomycotina</taxon>
        <taxon>Agaricomycetes</taxon>
        <taxon>Russulales</taxon>
        <taxon>Auriscalpiaceae</taxon>
        <taxon>Auriscalpium</taxon>
    </lineage>
</organism>
<keyword evidence="2" id="KW-1185">Reference proteome</keyword>
<protein>
    <submittedName>
        <fullName evidence="1">Uncharacterized protein</fullName>
    </submittedName>
</protein>
<reference evidence="1" key="2">
    <citation type="journal article" date="2022" name="New Phytol.">
        <title>Evolutionary transition to the ectomycorrhizal habit in the genomes of a hyperdiverse lineage of mushroom-forming fungi.</title>
        <authorList>
            <person name="Looney B."/>
            <person name="Miyauchi S."/>
            <person name="Morin E."/>
            <person name="Drula E."/>
            <person name="Courty P.E."/>
            <person name="Kohler A."/>
            <person name="Kuo A."/>
            <person name="LaButti K."/>
            <person name="Pangilinan J."/>
            <person name="Lipzen A."/>
            <person name="Riley R."/>
            <person name="Andreopoulos W."/>
            <person name="He G."/>
            <person name="Johnson J."/>
            <person name="Nolan M."/>
            <person name="Tritt A."/>
            <person name="Barry K.W."/>
            <person name="Grigoriev I.V."/>
            <person name="Nagy L.G."/>
            <person name="Hibbett D."/>
            <person name="Henrissat B."/>
            <person name="Matheny P.B."/>
            <person name="Labbe J."/>
            <person name="Martin F.M."/>
        </authorList>
    </citation>
    <scope>NUCLEOTIDE SEQUENCE</scope>
    <source>
        <strain evidence="1">FP105234-sp</strain>
    </source>
</reference>